<evidence type="ECO:0000313" key="2">
    <source>
        <dbReference type="Proteomes" id="UP000533598"/>
    </source>
</evidence>
<reference evidence="1 2" key="1">
    <citation type="submission" date="2020-08" db="EMBL/GenBank/DDBJ databases">
        <title>Sequencing the genomes of 1000 actinobacteria strains.</title>
        <authorList>
            <person name="Klenk H.-P."/>
        </authorList>
    </citation>
    <scope>NUCLEOTIDE SEQUENCE [LARGE SCALE GENOMIC DNA]</scope>
    <source>
        <strain evidence="1 2">DSM 44230</strain>
    </source>
</reference>
<dbReference type="Proteomes" id="UP000533598">
    <property type="component" value="Unassembled WGS sequence"/>
</dbReference>
<keyword evidence="2" id="KW-1185">Reference proteome</keyword>
<comment type="caution">
    <text evidence="1">The sequence shown here is derived from an EMBL/GenBank/DDBJ whole genome shotgun (WGS) entry which is preliminary data.</text>
</comment>
<accession>A0A7W7FUL4</accession>
<gene>
    <name evidence="1" type="ORF">HNR67_004500</name>
</gene>
<dbReference type="AlphaFoldDB" id="A0A7W7FUL4"/>
<evidence type="ECO:0000313" key="1">
    <source>
        <dbReference type="EMBL" id="MBB4678382.1"/>
    </source>
</evidence>
<organism evidence="1 2">
    <name type="scientific">Crossiella cryophila</name>
    <dbReference type="NCBI Taxonomy" id="43355"/>
    <lineage>
        <taxon>Bacteria</taxon>
        <taxon>Bacillati</taxon>
        <taxon>Actinomycetota</taxon>
        <taxon>Actinomycetes</taxon>
        <taxon>Pseudonocardiales</taxon>
        <taxon>Pseudonocardiaceae</taxon>
        <taxon>Crossiella</taxon>
    </lineage>
</organism>
<name>A0A7W7FUL4_9PSEU</name>
<sequence length="123" mass="13370">MARPELPLDPSAGPVHRFAADLRSLRARAGSPPYHELARQAHFSVTSLSDAARGHRLPTLAVVRGYVLACGGDVEQWSGRWRDLVAAQRRAKRVSSGKPDRKFALWLISVGVGLLGAAQHDAR</sequence>
<protein>
    <recommendedName>
        <fullName evidence="3">HTH cro/C1-type domain-containing protein</fullName>
    </recommendedName>
</protein>
<evidence type="ECO:0008006" key="3">
    <source>
        <dbReference type="Google" id="ProtNLM"/>
    </source>
</evidence>
<proteinExistence type="predicted"/>
<dbReference type="RefSeq" id="WP_185004218.1">
    <property type="nucleotide sequence ID" value="NZ_BAAAUI010000028.1"/>
</dbReference>
<dbReference type="EMBL" id="JACHMH010000001">
    <property type="protein sequence ID" value="MBB4678382.1"/>
    <property type="molecule type" value="Genomic_DNA"/>
</dbReference>